<evidence type="ECO:0000313" key="1">
    <source>
        <dbReference type="EMBL" id="KAA5545516.1"/>
    </source>
</evidence>
<dbReference type="EMBL" id="VWOX01000003">
    <property type="protein sequence ID" value="KAA5545516.1"/>
    <property type="molecule type" value="Genomic_DNA"/>
</dbReference>
<dbReference type="Proteomes" id="UP000324479">
    <property type="component" value="Unassembled WGS sequence"/>
</dbReference>
<proteinExistence type="predicted"/>
<gene>
    <name evidence="1" type="ORF">FYK55_07690</name>
</gene>
<organism evidence="1 2">
    <name type="scientific">Roseiconus nitratireducens</name>
    <dbReference type="NCBI Taxonomy" id="2605748"/>
    <lineage>
        <taxon>Bacteria</taxon>
        <taxon>Pseudomonadati</taxon>
        <taxon>Planctomycetota</taxon>
        <taxon>Planctomycetia</taxon>
        <taxon>Pirellulales</taxon>
        <taxon>Pirellulaceae</taxon>
        <taxon>Roseiconus</taxon>
    </lineage>
</organism>
<dbReference type="RefSeq" id="WP_150075784.1">
    <property type="nucleotide sequence ID" value="NZ_VWOX01000003.1"/>
</dbReference>
<protein>
    <submittedName>
        <fullName evidence="1">Uncharacterized protein</fullName>
    </submittedName>
</protein>
<dbReference type="AlphaFoldDB" id="A0A5M6DGI7"/>
<sequence length="617" mass="68710">MTTAQWTTLRSQILADQAAHSPGHESGRRKRSGSEYLWGLASATGTPLEEDQVLLAKLASGAKLSPKERRRFDVPRALQRFQESLSGTLDDVGVATAAVTWAAAMPALLNHLDEHPWWDLLGALQELRDRLRDGQVADPMVLVGVAELGLTLSQRLTALPSCRGLHDDSIRRLRSWCEQTEAAVAIGLQQLSSIRLVLASLLRCREMLRGGQTPGKKKTKRGKSGRGSDAVWTAAHEAAVTEWTTWTIALMRRDGAMAFSPLSHDDLRDDLGKHGLLALAAAADEETLRPALDAALGRSRTKRRLAWQVHLPESMLHDEDSGVVCMLPEWDVRRGRTVIRYAGDETELEVTTGKAVLMQGAIETELRVNGNQIRSAGDWTATCEYTDDDVHYVELEQPWQAGYVVQRQFMLLREDRCGMIADAVTWRSSTNDSGPTDLSIEHRLRLPLGDGMTCRAEEQTTECFLCDDRPRAMVIPLSSNEWRGANSTTTLSGTADNHLLVASRGAGRLYVPLWIDLSRKRFGKKRTWRQLTVGEQLRLVPPRVAAAFRFQAGSEQWLLYRSMVGRLPRTFFGKHLIADFYAARFDVQEETYEDLITVEDSDDTDSSPQGSDVNVES</sequence>
<comment type="caution">
    <text evidence="1">The sequence shown here is derived from an EMBL/GenBank/DDBJ whole genome shotgun (WGS) entry which is preliminary data.</text>
</comment>
<keyword evidence="2" id="KW-1185">Reference proteome</keyword>
<reference evidence="1 2" key="1">
    <citation type="submission" date="2019-08" db="EMBL/GenBank/DDBJ databases">
        <authorList>
            <person name="Dhanesh K."/>
            <person name="Kumar G."/>
            <person name="Sasikala C."/>
            <person name="Venkata Ramana C."/>
        </authorList>
    </citation>
    <scope>NUCLEOTIDE SEQUENCE [LARGE SCALE GENOMIC DNA]</scope>
    <source>
        <strain evidence="1 2">JC645</strain>
    </source>
</reference>
<accession>A0A5M6DGI7</accession>
<evidence type="ECO:0000313" key="2">
    <source>
        <dbReference type="Proteomes" id="UP000324479"/>
    </source>
</evidence>
<name>A0A5M6DGI7_9BACT</name>